<reference evidence="1" key="1">
    <citation type="submission" date="2014-11" db="EMBL/GenBank/DDBJ databases">
        <authorList>
            <person name="Amaro Gonzalez C."/>
        </authorList>
    </citation>
    <scope>NUCLEOTIDE SEQUENCE</scope>
</reference>
<protein>
    <submittedName>
        <fullName evidence="1">Uncharacterized protein</fullName>
    </submittedName>
</protein>
<reference evidence="1" key="2">
    <citation type="journal article" date="2015" name="Fish Shellfish Immunol.">
        <title>Early steps in the European eel (Anguilla anguilla)-Vibrio vulnificus interaction in the gills: Role of the RtxA13 toxin.</title>
        <authorList>
            <person name="Callol A."/>
            <person name="Pajuelo D."/>
            <person name="Ebbesson L."/>
            <person name="Teles M."/>
            <person name="MacKenzie S."/>
            <person name="Amaro C."/>
        </authorList>
    </citation>
    <scope>NUCLEOTIDE SEQUENCE</scope>
</reference>
<organism evidence="1">
    <name type="scientific">Anguilla anguilla</name>
    <name type="common">European freshwater eel</name>
    <name type="synonym">Muraena anguilla</name>
    <dbReference type="NCBI Taxonomy" id="7936"/>
    <lineage>
        <taxon>Eukaryota</taxon>
        <taxon>Metazoa</taxon>
        <taxon>Chordata</taxon>
        <taxon>Craniata</taxon>
        <taxon>Vertebrata</taxon>
        <taxon>Euteleostomi</taxon>
        <taxon>Actinopterygii</taxon>
        <taxon>Neopterygii</taxon>
        <taxon>Teleostei</taxon>
        <taxon>Anguilliformes</taxon>
        <taxon>Anguillidae</taxon>
        <taxon>Anguilla</taxon>
    </lineage>
</organism>
<dbReference type="EMBL" id="GBXM01044719">
    <property type="protein sequence ID" value="JAH63858.1"/>
    <property type="molecule type" value="Transcribed_RNA"/>
</dbReference>
<proteinExistence type="predicted"/>
<dbReference type="AlphaFoldDB" id="A0A0E9UG07"/>
<evidence type="ECO:0000313" key="1">
    <source>
        <dbReference type="EMBL" id="JAH63858.1"/>
    </source>
</evidence>
<sequence>MCPGYTNCLYRMSNPVSLFHFYN</sequence>
<name>A0A0E9UG07_ANGAN</name>
<accession>A0A0E9UG07</accession>